<sequence length="378" mass="42538">MTIADEPLPTTPSTDDLLAELREARAQRDEIAAEIERDGEQSVQAVADAVGEATRLFHRYEDSATGTGDFEAYLEFQSQFAELVESLPEDLPEREGFETANEAVDQRTISESDFERAREAIAPAGEIADLLDRREAARERVDDAERAVTTRLSAIDRRLDELADLRRLGDADLSAPTEDLTDPIERYDDAVREAFDDYAESTPVRDLLDLIETTRLYPLVEFERPPDDLLEYVRTQAVGEEPLPTLLSYAQYSGSKLSHYVEDPTAFETTVPVHRTYLDRIDAEPLTVGSPPPADRLEHLAAELVAVVGRFADEETVALARDLESLARREGYDRIRDAVVAEEELTPEQREALKNGEYAAEEERLREDRARLEQALED</sequence>
<comment type="caution">
    <text evidence="3">The sequence shown here is derived from an EMBL/GenBank/DDBJ whole genome shotgun (WGS) entry which is preliminary data.</text>
</comment>
<dbReference type="Pfam" id="PF23432">
    <property type="entry name" value="DUF7118"/>
    <property type="match status" value="1"/>
</dbReference>
<dbReference type="InterPro" id="IPR055542">
    <property type="entry name" value="DUF7118"/>
</dbReference>
<dbReference type="Proteomes" id="UP000823736">
    <property type="component" value="Unassembled WGS sequence"/>
</dbReference>
<feature type="coiled-coil region" evidence="1">
    <location>
        <begin position="14"/>
        <end position="41"/>
    </location>
</feature>
<evidence type="ECO:0000256" key="2">
    <source>
        <dbReference type="SAM" id="MobiDB-lite"/>
    </source>
</evidence>
<organism evidence="3 4">
    <name type="scientific">Halolamina salifodinae</name>
    <dbReference type="NCBI Taxonomy" id="1202767"/>
    <lineage>
        <taxon>Archaea</taxon>
        <taxon>Methanobacteriati</taxon>
        <taxon>Methanobacteriota</taxon>
        <taxon>Stenosarchaea group</taxon>
        <taxon>Halobacteria</taxon>
        <taxon>Halobacteriales</taxon>
        <taxon>Haloferacaceae</taxon>
    </lineage>
</organism>
<proteinExistence type="predicted"/>
<dbReference type="EMBL" id="JAGGLC010000007">
    <property type="protein sequence ID" value="MBP1988317.1"/>
    <property type="molecule type" value="Genomic_DNA"/>
</dbReference>
<name>A0A8T4GZ70_9EURY</name>
<dbReference type="OrthoDB" id="204360at2157"/>
<feature type="compositionally biased region" description="Basic and acidic residues" evidence="2">
    <location>
        <begin position="361"/>
        <end position="378"/>
    </location>
</feature>
<feature type="region of interest" description="Disordered" evidence="2">
    <location>
        <begin position="347"/>
        <end position="378"/>
    </location>
</feature>
<keyword evidence="4" id="KW-1185">Reference proteome</keyword>
<evidence type="ECO:0000256" key="1">
    <source>
        <dbReference type="SAM" id="Coils"/>
    </source>
</evidence>
<dbReference type="RefSeq" id="WP_209492658.1">
    <property type="nucleotide sequence ID" value="NZ_JAGGLC010000007.1"/>
</dbReference>
<protein>
    <submittedName>
        <fullName evidence="3">Uncharacterized protein</fullName>
    </submittedName>
</protein>
<gene>
    <name evidence="3" type="ORF">J2753_002839</name>
</gene>
<evidence type="ECO:0000313" key="3">
    <source>
        <dbReference type="EMBL" id="MBP1988317.1"/>
    </source>
</evidence>
<evidence type="ECO:0000313" key="4">
    <source>
        <dbReference type="Proteomes" id="UP000823736"/>
    </source>
</evidence>
<accession>A0A8T4GZ70</accession>
<reference evidence="3" key="1">
    <citation type="submission" date="2021-03" db="EMBL/GenBank/DDBJ databases">
        <title>Genomic Encyclopedia of Type Strains, Phase IV (KMG-IV): sequencing the most valuable type-strain genomes for metagenomic binning, comparative biology and taxonomic classification.</title>
        <authorList>
            <person name="Goeker M."/>
        </authorList>
    </citation>
    <scope>NUCLEOTIDE SEQUENCE</scope>
    <source>
        <strain evidence="3">DSM 26232</strain>
    </source>
</reference>
<dbReference type="AlphaFoldDB" id="A0A8T4GZ70"/>
<keyword evidence="1" id="KW-0175">Coiled coil</keyword>